<evidence type="ECO:0000256" key="3">
    <source>
        <dbReference type="ARBA" id="ARBA00022989"/>
    </source>
</evidence>
<evidence type="ECO:0000256" key="5">
    <source>
        <dbReference type="SAM" id="Phobius"/>
    </source>
</evidence>
<dbReference type="Pfam" id="PF01740">
    <property type="entry name" value="STAS"/>
    <property type="match status" value="1"/>
</dbReference>
<evidence type="ECO:0000259" key="6">
    <source>
        <dbReference type="PROSITE" id="PS50801"/>
    </source>
</evidence>
<dbReference type="InterPro" id="IPR036513">
    <property type="entry name" value="STAS_dom_sf"/>
</dbReference>
<dbReference type="PROSITE" id="PS50801">
    <property type="entry name" value="STAS"/>
    <property type="match status" value="1"/>
</dbReference>
<dbReference type="PANTHER" id="PTHR43310">
    <property type="entry name" value="SULFATE TRANSPORTER YBAR-RELATED"/>
    <property type="match status" value="1"/>
</dbReference>
<feature type="transmembrane region" description="Helical" evidence="5">
    <location>
        <begin position="17"/>
        <end position="38"/>
    </location>
</feature>
<organism evidence="7 8">
    <name type="scientific">Pseudidiomarina aestuarii</name>
    <dbReference type="NCBI Taxonomy" id="624146"/>
    <lineage>
        <taxon>Bacteria</taxon>
        <taxon>Pseudomonadati</taxon>
        <taxon>Pseudomonadota</taxon>
        <taxon>Gammaproteobacteria</taxon>
        <taxon>Alteromonadales</taxon>
        <taxon>Idiomarinaceae</taxon>
        <taxon>Pseudidiomarina</taxon>
    </lineage>
</organism>
<sequence>MLKTIQNQWFSNIRGDLLAGMVVALALIPEAIAFSIIAGVDPKVGLYASFCIAMIIAFVGGRPGMISAATGAMALLMVTLVREHGLEYLLAATLLTGVLQIIAGYLQLGSLMRFVSRSVVTGFVNALAILIFMAQLPELTNVTWHVYVMTAAGLGIIYLFPYLPVIGKLLPSPLVCIVGLTIVAIWFCIDIRTVGDMGELPDTLPIFLWPDVPLTLETLMIIFPYAAALAVVGLLESMMTATIVDDLTDTTSDKNQECKGQGIANIGAGLLGGMAGCAMIGQSVINVKSGGRTRLSTFSAGLFLIILILVVDDWLTQIPMAALVAVMIMVSIGTFSWDSIRNLKKHPLSTNIVMVSTVVVVVATHNLALGVGVGVLLAAMFFANKIGHFMHISAHINDDGTERQYDVIGQVFFSSADKFVEAFDFKEAVDKVIIDLTRAHFWDITAVAALDKVVIKFRREGAEVEVRGLNEASATIVDRFGVHDKPDAADRIMSGHS</sequence>
<dbReference type="EMBL" id="PIPR01000001">
    <property type="protein sequence ID" value="RUO40906.1"/>
    <property type="molecule type" value="Genomic_DNA"/>
</dbReference>
<evidence type="ECO:0000313" key="8">
    <source>
        <dbReference type="Proteomes" id="UP000287766"/>
    </source>
</evidence>
<feature type="transmembrane region" description="Helical" evidence="5">
    <location>
        <begin position="118"/>
        <end position="136"/>
    </location>
</feature>
<evidence type="ECO:0000313" key="7">
    <source>
        <dbReference type="EMBL" id="RUO40906.1"/>
    </source>
</evidence>
<name>A0A7Z6ZTC5_9GAMM</name>
<dbReference type="CDD" id="cd07042">
    <property type="entry name" value="STAS_SulP_like_sulfate_transporter"/>
    <property type="match status" value="1"/>
</dbReference>
<feature type="domain" description="STAS" evidence="6">
    <location>
        <begin position="405"/>
        <end position="497"/>
    </location>
</feature>
<proteinExistence type="predicted"/>
<gene>
    <name evidence="7" type="ORF">CWE22_01535</name>
</gene>
<reference evidence="8" key="1">
    <citation type="journal article" date="2018" name="Front. Microbiol.">
        <title>Genome-Based Analysis Reveals the Taxonomy and Diversity of the Family Idiomarinaceae.</title>
        <authorList>
            <person name="Liu Y."/>
            <person name="Lai Q."/>
            <person name="Shao Z."/>
        </authorList>
    </citation>
    <scope>NUCLEOTIDE SEQUENCE [LARGE SCALE GENOMIC DNA]</scope>
    <source>
        <strain evidence="8">KYW314</strain>
    </source>
</reference>
<feature type="transmembrane region" description="Helical" evidence="5">
    <location>
        <begin position="88"/>
        <end position="106"/>
    </location>
</feature>
<keyword evidence="4 5" id="KW-0472">Membrane</keyword>
<dbReference type="GO" id="GO:0016020">
    <property type="term" value="C:membrane"/>
    <property type="evidence" value="ECO:0007669"/>
    <property type="project" value="UniProtKB-SubCell"/>
</dbReference>
<dbReference type="Pfam" id="PF00916">
    <property type="entry name" value="Sulfate_transp"/>
    <property type="match status" value="1"/>
</dbReference>
<keyword evidence="8" id="KW-1185">Reference proteome</keyword>
<feature type="transmembrane region" description="Helical" evidence="5">
    <location>
        <begin position="174"/>
        <end position="194"/>
    </location>
</feature>
<feature type="transmembrane region" description="Helical" evidence="5">
    <location>
        <begin position="295"/>
        <end position="311"/>
    </location>
</feature>
<dbReference type="InterPro" id="IPR011547">
    <property type="entry name" value="SLC26A/SulP_dom"/>
</dbReference>
<dbReference type="AlphaFoldDB" id="A0A7Z6ZTC5"/>
<dbReference type="Gene3D" id="3.30.750.24">
    <property type="entry name" value="STAS domain"/>
    <property type="match status" value="1"/>
</dbReference>
<feature type="transmembrane region" description="Helical" evidence="5">
    <location>
        <begin position="142"/>
        <end position="162"/>
    </location>
</feature>
<dbReference type="Proteomes" id="UP000287766">
    <property type="component" value="Unassembled WGS sequence"/>
</dbReference>
<feature type="transmembrane region" description="Helical" evidence="5">
    <location>
        <begin position="352"/>
        <end position="383"/>
    </location>
</feature>
<feature type="transmembrane region" description="Helical" evidence="5">
    <location>
        <begin position="317"/>
        <end position="340"/>
    </location>
</feature>
<feature type="transmembrane region" description="Helical" evidence="5">
    <location>
        <begin position="44"/>
        <end position="60"/>
    </location>
</feature>
<dbReference type="InterPro" id="IPR002645">
    <property type="entry name" value="STAS_dom"/>
</dbReference>
<evidence type="ECO:0000256" key="4">
    <source>
        <dbReference type="ARBA" id="ARBA00023136"/>
    </source>
</evidence>
<protein>
    <submittedName>
        <fullName evidence="7">Sodium-independent anion transporter</fullName>
    </submittedName>
</protein>
<dbReference type="RefSeq" id="WP_169929641.1">
    <property type="nucleotide sequence ID" value="NZ_PIPR01000001.1"/>
</dbReference>
<comment type="subcellular location">
    <subcellularLocation>
        <location evidence="1">Membrane</location>
        <topology evidence="1">Multi-pass membrane protein</topology>
    </subcellularLocation>
</comment>
<dbReference type="SUPFAM" id="SSF52091">
    <property type="entry name" value="SpoIIaa-like"/>
    <property type="match status" value="1"/>
</dbReference>
<evidence type="ECO:0000256" key="2">
    <source>
        <dbReference type="ARBA" id="ARBA00022692"/>
    </source>
</evidence>
<dbReference type="InterPro" id="IPR052706">
    <property type="entry name" value="Membrane-Transporter-like"/>
</dbReference>
<dbReference type="PANTHER" id="PTHR43310:SF1">
    <property type="entry name" value="SULFATE TRANSPORTER YBAR-RELATED"/>
    <property type="match status" value="1"/>
</dbReference>
<comment type="caution">
    <text evidence="7">The sequence shown here is derived from an EMBL/GenBank/DDBJ whole genome shotgun (WGS) entry which is preliminary data.</text>
</comment>
<keyword evidence="3 5" id="KW-1133">Transmembrane helix</keyword>
<evidence type="ECO:0000256" key="1">
    <source>
        <dbReference type="ARBA" id="ARBA00004141"/>
    </source>
</evidence>
<accession>A0A7Z6ZTC5</accession>
<keyword evidence="2 5" id="KW-0812">Transmembrane</keyword>
<feature type="transmembrane region" description="Helical" evidence="5">
    <location>
        <begin position="214"/>
        <end position="235"/>
    </location>
</feature>